<dbReference type="Gene3D" id="1.10.460.10">
    <property type="entry name" value="Topoisomerase I, domain 2"/>
    <property type="match status" value="1"/>
</dbReference>
<dbReference type="SMART" id="SM00436">
    <property type="entry name" value="TOP1Bc"/>
    <property type="match status" value="1"/>
</dbReference>
<dbReference type="InterPro" id="IPR028612">
    <property type="entry name" value="Topoisom_1_IA"/>
</dbReference>
<dbReference type="KEGG" id="paca:ID47_04220"/>
<gene>
    <name evidence="10" type="primary">topA</name>
    <name evidence="14" type="ORF">ID47_04220</name>
</gene>
<dbReference type="SMART" id="SM00437">
    <property type="entry name" value="TOP1Ac"/>
    <property type="match status" value="1"/>
</dbReference>
<dbReference type="SMART" id="SM00493">
    <property type="entry name" value="TOPRIM"/>
    <property type="match status" value="1"/>
</dbReference>
<dbReference type="SUPFAM" id="SSF56712">
    <property type="entry name" value="Prokaryotic type I DNA topoisomerase"/>
    <property type="match status" value="1"/>
</dbReference>
<dbReference type="STRING" id="91604.ID47_04220"/>
<evidence type="ECO:0000256" key="5">
    <source>
        <dbReference type="ARBA" id="ARBA00022833"/>
    </source>
</evidence>
<dbReference type="InterPro" id="IPR023406">
    <property type="entry name" value="Topo_IA_AS"/>
</dbReference>
<dbReference type="Pfam" id="PF01131">
    <property type="entry name" value="Topoisom_bac"/>
    <property type="match status" value="1"/>
</dbReference>
<evidence type="ECO:0000256" key="1">
    <source>
        <dbReference type="ARBA" id="ARBA00000213"/>
    </source>
</evidence>
<feature type="compositionally biased region" description="Basic residues" evidence="11">
    <location>
        <begin position="696"/>
        <end position="708"/>
    </location>
</feature>
<comment type="similarity">
    <text evidence="2 10">Belongs to the type IA topoisomerase family.</text>
</comment>
<dbReference type="InterPro" id="IPR013498">
    <property type="entry name" value="Topo_IA_Znf"/>
</dbReference>
<keyword evidence="15" id="KW-1185">Reference proteome</keyword>
<dbReference type="Gene3D" id="1.10.290.10">
    <property type="entry name" value="Topoisomerase I, domain 4"/>
    <property type="match status" value="1"/>
</dbReference>
<evidence type="ECO:0000256" key="4">
    <source>
        <dbReference type="ARBA" id="ARBA00022771"/>
    </source>
</evidence>
<organism evidence="14 15">
    <name type="scientific">Candidatus Odyssella acanthamoebae</name>
    <dbReference type="NCBI Taxonomy" id="91604"/>
    <lineage>
        <taxon>Bacteria</taxon>
        <taxon>Pseudomonadati</taxon>
        <taxon>Pseudomonadota</taxon>
        <taxon>Alphaproteobacteria</taxon>
        <taxon>Holosporales</taxon>
        <taxon>Candidatus Paracaedibacteraceae</taxon>
        <taxon>Candidatus Odyssella</taxon>
    </lineage>
</organism>
<keyword evidence="9 10" id="KW-0413">Isomerase</keyword>
<protein>
    <recommendedName>
        <fullName evidence="10">DNA topoisomerase 1</fullName>
        <ecNumber evidence="10">5.6.2.1</ecNumber>
    </recommendedName>
    <alternativeName>
        <fullName evidence="10">DNA topoisomerase I</fullName>
    </alternativeName>
</protein>
<dbReference type="HOGENOM" id="CLU_002929_0_2_5"/>
<dbReference type="InterPro" id="IPR023405">
    <property type="entry name" value="Topo_IA_core_domain"/>
</dbReference>
<dbReference type="EMBL" id="CP008941">
    <property type="protein sequence ID" value="AIK96118.1"/>
    <property type="molecule type" value="Genomic_DNA"/>
</dbReference>
<comment type="subunit">
    <text evidence="10">Monomer.</text>
</comment>
<dbReference type="InterPro" id="IPR005733">
    <property type="entry name" value="TopoI_bac-type"/>
</dbReference>
<dbReference type="PRINTS" id="PR00417">
    <property type="entry name" value="PRTPISMRASEI"/>
</dbReference>
<dbReference type="Gene3D" id="3.30.65.10">
    <property type="entry name" value="Bacterial Topoisomerase I, domain 1"/>
    <property type="match status" value="1"/>
</dbReference>
<dbReference type="GO" id="GO:0003677">
    <property type="term" value="F:DNA binding"/>
    <property type="evidence" value="ECO:0007669"/>
    <property type="project" value="UniProtKB-KW"/>
</dbReference>
<dbReference type="InterPro" id="IPR013824">
    <property type="entry name" value="Topo_IA_cen_sub1"/>
</dbReference>
<dbReference type="InterPro" id="IPR013825">
    <property type="entry name" value="Topo_IA_cen_sub2"/>
</dbReference>
<dbReference type="GO" id="GO:0005694">
    <property type="term" value="C:chromosome"/>
    <property type="evidence" value="ECO:0007669"/>
    <property type="project" value="InterPro"/>
</dbReference>
<dbReference type="InterPro" id="IPR025589">
    <property type="entry name" value="Toprim_C_rpt"/>
</dbReference>
<dbReference type="Gene3D" id="3.40.50.140">
    <property type="match status" value="1"/>
</dbReference>
<feature type="region of interest" description="Interaction with DNA" evidence="10">
    <location>
        <begin position="166"/>
        <end position="171"/>
    </location>
</feature>
<feature type="domain" description="Topo IA-type catalytic" evidence="13">
    <location>
        <begin position="132"/>
        <end position="569"/>
    </location>
</feature>
<feature type="region of interest" description="Disordered" evidence="11">
    <location>
        <begin position="685"/>
        <end position="712"/>
    </location>
</feature>
<accession>A0A077AWV3</accession>
<feature type="site" description="Interaction with DNA" evidence="10">
    <location>
        <position position="306"/>
    </location>
</feature>
<dbReference type="InterPro" id="IPR003602">
    <property type="entry name" value="Topo_IA_DNA-bd_dom"/>
</dbReference>
<feature type="active site" description="O-(5'-phospho-DNA)-tyrosine intermediate" evidence="10">
    <location>
        <position position="304"/>
    </location>
</feature>
<dbReference type="EC" id="5.6.2.1" evidence="10"/>
<dbReference type="Pfam" id="PF01751">
    <property type="entry name" value="Toprim"/>
    <property type="match status" value="1"/>
</dbReference>
<feature type="site" description="Interaction with DNA" evidence="10">
    <location>
        <position position="158"/>
    </location>
</feature>
<dbReference type="InterPro" id="IPR003601">
    <property type="entry name" value="Topo_IA_2"/>
</dbReference>
<dbReference type="Proteomes" id="UP000028926">
    <property type="component" value="Chromosome"/>
</dbReference>
<dbReference type="PANTHER" id="PTHR42785:SF1">
    <property type="entry name" value="DNA TOPOISOMERASE"/>
    <property type="match status" value="1"/>
</dbReference>
<comment type="caution">
    <text evidence="10">Lacks conserved residue(s) required for the propagation of feature annotation.</text>
</comment>
<feature type="site" description="Interaction with DNA" evidence="10">
    <location>
        <position position="501"/>
    </location>
</feature>
<dbReference type="OrthoDB" id="9804262at2"/>
<feature type="site" description="Interaction with DNA" evidence="10">
    <location>
        <position position="32"/>
    </location>
</feature>
<dbReference type="GO" id="GO:0006265">
    <property type="term" value="P:DNA topological change"/>
    <property type="evidence" value="ECO:0007669"/>
    <property type="project" value="UniProtKB-UniRule"/>
</dbReference>
<feature type="site" description="Interaction with DNA" evidence="10">
    <location>
        <position position="146"/>
    </location>
</feature>
<evidence type="ECO:0000256" key="6">
    <source>
        <dbReference type="ARBA" id="ARBA00022842"/>
    </source>
</evidence>
<dbReference type="PANTHER" id="PTHR42785">
    <property type="entry name" value="DNA TOPOISOMERASE, TYPE IA, CORE"/>
    <property type="match status" value="1"/>
</dbReference>
<evidence type="ECO:0000313" key="15">
    <source>
        <dbReference type="Proteomes" id="UP000028926"/>
    </source>
</evidence>
<evidence type="ECO:0000259" key="13">
    <source>
        <dbReference type="PROSITE" id="PS52039"/>
    </source>
</evidence>
<dbReference type="InterPro" id="IPR034149">
    <property type="entry name" value="TOPRIM_TopoI"/>
</dbReference>
<dbReference type="AlphaFoldDB" id="A0A077AWV3"/>
<comment type="function">
    <text evidence="10">Releases the supercoiling and torsional tension of DNA, which is introduced during the DNA replication and transcription, by transiently cleaving and rejoining one strand of the DNA duplex. Introduces a single-strand break via transesterification at a target site in duplex DNA. The scissile phosphodiester is attacked by the catalytic tyrosine of the enzyme, resulting in the formation of a DNA-(5'-phosphotyrosyl)-enzyme intermediate and the expulsion of a 3'-OH DNA strand. The free DNA strand then undergoes passage around the unbroken strand, thus removing DNA supercoils. Finally, in the religation step, the DNA 3'-OH attacks the covalent intermediate to expel the active-site tyrosine and restore the DNA phosphodiester backbone.</text>
</comment>
<keyword evidence="6" id="KW-0460">Magnesium</keyword>
<dbReference type="CDD" id="cd03363">
    <property type="entry name" value="TOPRIM_TopoIA_TopoI"/>
    <property type="match status" value="1"/>
</dbReference>
<reference evidence="14 15" key="1">
    <citation type="submission" date="2014-07" db="EMBL/GenBank/DDBJ databases">
        <title>Comparative genomic insights into amoeba endosymbionts belonging to the families of Holosporaceae and Candidatus Midichloriaceae within Rickettsiales.</title>
        <authorList>
            <person name="Wang Z."/>
            <person name="Wu M."/>
        </authorList>
    </citation>
    <scope>NUCLEOTIDE SEQUENCE [LARGE SCALE GENOMIC DNA]</scope>
    <source>
        <strain evidence="14">PRA3</strain>
    </source>
</reference>
<dbReference type="InterPro" id="IPR006171">
    <property type="entry name" value="TOPRIM_dom"/>
</dbReference>
<dbReference type="InterPro" id="IPR013497">
    <property type="entry name" value="Topo_IA_cen"/>
</dbReference>
<dbReference type="RefSeq" id="WP_038464132.1">
    <property type="nucleotide sequence ID" value="NZ_CP008941.1"/>
</dbReference>
<dbReference type="NCBIfam" id="TIGR01051">
    <property type="entry name" value="topA_bact"/>
    <property type="match status" value="1"/>
</dbReference>
<dbReference type="SUPFAM" id="SSF57783">
    <property type="entry name" value="Zinc beta-ribbon"/>
    <property type="match status" value="1"/>
</dbReference>
<evidence type="ECO:0000256" key="2">
    <source>
        <dbReference type="ARBA" id="ARBA00009446"/>
    </source>
</evidence>
<dbReference type="Pfam" id="PF01396">
    <property type="entry name" value="Zn_ribbon_Top1"/>
    <property type="match status" value="1"/>
</dbReference>
<keyword evidence="4" id="KW-0863">Zinc-finger</keyword>
<dbReference type="eggNOG" id="COG0550">
    <property type="taxonomic scope" value="Bacteria"/>
</dbReference>
<dbReference type="HAMAP" id="MF_00952">
    <property type="entry name" value="Topoisom_1_prok"/>
    <property type="match status" value="1"/>
</dbReference>
<dbReference type="PROSITE" id="PS50880">
    <property type="entry name" value="TOPRIM"/>
    <property type="match status" value="1"/>
</dbReference>
<dbReference type="PROSITE" id="PS00396">
    <property type="entry name" value="TOPO_IA_1"/>
    <property type="match status" value="1"/>
</dbReference>
<evidence type="ECO:0000256" key="11">
    <source>
        <dbReference type="SAM" id="MobiDB-lite"/>
    </source>
</evidence>
<proteinExistence type="inferred from homology"/>
<dbReference type="InterPro" id="IPR000380">
    <property type="entry name" value="Topo_IA"/>
</dbReference>
<dbReference type="InterPro" id="IPR013826">
    <property type="entry name" value="Topo_IA_cen_sub3"/>
</dbReference>
<evidence type="ECO:0000256" key="10">
    <source>
        <dbReference type="HAMAP-Rule" id="MF_00952"/>
    </source>
</evidence>
<comment type="catalytic activity">
    <reaction evidence="1 10">
        <text>ATP-independent breakage of single-stranded DNA, followed by passage and rejoining.</text>
        <dbReference type="EC" id="5.6.2.1"/>
    </reaction>
</comment>
<evidence type="ECO:0000256" key="3">
    <source>
        <dbReference type="ARBA" id="ARBA00022723"/>
    </source>
</evidence>
<evidence type="ECO:0000256" key="8">
    <source>
        <dbReference type="ARBA" id="ARBA00023125"/>
    </source>
</evidence>
<dbReference type="CDD" id="cd00186">
    <property type="entry name" value="TOP1Ac"/>
    <property type="match status" value="1"/>
</dbReference>
<feature type="site" description="Interaction with DNA" evidence="10">
    <location>
        <position position="142"/>
    </location>
</feature>
<feature type="site" description="Interaction with DNA" evidence="10">
    <location>
        <position position="143"/>
    </location>
</feature>
<evidence type="ECO:0000256" key="9">
    <source>
        <dbReference type="ARBA" id="ARBA00023235"/>
    </source>
</evidence>
<keyword evidence="8 10" id="KW-0238">DNA-binding</keyword>
<dbReference type="Gene3D" id="2.70.20.10">
    <property type="entry name" value="Topoisomerase I, domain 3"/>
    <property type="match status" value="1"/>
</dbReference>
<sequence length="801" mass="89886">MKSVVVVESPAKAKTINRYLGNDYVVLASYGHIRDLPSKNGSVDPAHDFKMVWEMQDRAKSKVNDILKAVKDADQLLLATDPDREGEAISWHVQQILAEKNALQGKEVKRIVFHEITKGAIQNAIQNPREINKELVSAYLARRALDYLVGFTLSPVLWRKLPGARSAGRVQSVALRLIVDREREIEAFLTQEYWSIETDMLNAADQGYKARLTYLDGKKLDKLDLKSKDQAQAACDAIRSRQFSIDSVEKKQVKRNPAAPFTTSTLQQEAARKLGFSASRTMQIAQRLYEGVEIQGGLTGLITYMRTDSIAISKDAMTEVRQHISESYGDKYLPKTPRVFKNKSKNAQEAHEAVRPTSVMRRPAEMRSFLDDSQFKLYELIWKRTVASQMETALFDQVGVDIVADDRQVMLRATGSTMVFDGFMKLYLEGKDDGAGDEDEDKLLPPLSEGELARVQEVTPNQHFTQPPPRYSEASLVKKLEELGIGRPSTYASIIQVLQDRDYVHLEKRQFIPEERGRLVTSFLTNFFKRYVEYDFTANLEEQLDDISNGAAAWKDVLTEFWSAFKQTTDSTQSLTMTEVIDSLEQDLSHHLFQGDEASRVCPQCQKGRLSLKLSRYGAFLGCSDYPECKYTKPLSMDSQKGEGEEAPIAMDEPKAIGQDPETGEAITLRKGPYGPYLQWGEAKAISPDEDDTKPKKGKKPTVSKPKRVSLPAGLNPEAVTFDIAMKLKSLPKVLGPHPETGEILSVSVGRFGPYVKCGSIFASIPKNEDMFAVNIERAVELITQKKNKPPSTRGFGRKKS</sequence>
<keyword evidence="5" id="KW-0862">Zinc</keyword>
<dbReference type="GO" id="GO:0003917">
    <property type="term" value="F:DNA topoisomerase type I (single strand cut, ATP-independent) activity"/>
    <property type="evidence" value="ECO:0007669"/>
    <property type="project" value="UniProtKB-UniRule"/>
</dbReference>
<dbReference type="GO" id="GO:0008270">
    <property type="term" value="F:zinc ion binding"/>
    <property type="evidence" value="ECO:0007669"/>
    <property type="project" value="UniProtKB-KW"/>
</dbReference>
<feature type="domain" description="Toprim" evidence="12">
    <location>
        <begin position="2"/>
        <end position="116"/>
    </location>
</feature>
<evidence type="ECO:0000256" key="7">
    <source>
        <dbReference type="ARBA" id="ARBA00023029"/>
    </source>
</evidence>
<evidence type="ECO:0000313" key="14">
    <source>
        <dbReference type="EMBL" id="AIK96118.1"/>
    </source>
</evidence>
<name>A0A077AWV3_9PROT</name>
<dbReference type="Pfam" id="PF13368">
    <property type="entry name" value="Toprim_C_rpt"/>
    <property type="match status" value="2"/>
</dbReference>
<keyword evidence="7 10" id="KW-0799">Topoisomerase</keyword>
<keyword evidence="3" id="KW-0479">Metal-binding</keyword>
<evidence type="ECO:0000259" key="12">
    <source>
        <dbReference type="PROSITE" id="PS50880"/>
    </source>
</evidence>
<dbReference type="PROSITE" id="PS52039">
    <property type="entry name" value="TOPO_IA_2"/>
    <property type="match status" value="1"/>
</dbReference>